<comment type="caution">
    <text evidence="1">The sequence shown here is derived from an EMBL/GenBank/DDBJ whole genome shotgun (WGS) entry which is preliminary data.</text>
</comment>
<organism evidence="1 2">
    <name type="scientific">Caminibacter pacificus</name>
    <dbReference type="NCBI Taxonomy" id="1424653"/>
    <lineage>
        <taxon>Bacteria</taxon>
        <taxon>Pseudomonadati</taxon>
        <taxon>Campylobacterota</taxon>
        <taxon>Epsilonproteobacteria</taxon>
        <taxon>Nautiliales</taxon>
        <taxon>Nautiliaceae</taxon>
        <taxon>Caminibacter</taxon>
    </lineage>
</organism>
<accession>A0AAJ4RCY5</accession>
<proteinExistence type="predicted"/>
<evidence type="ECO:0000313" key="1">
    <source>
        <dbReference type="EMBL" id="ROR40557.1"/>
    </source>
</evidence>
<sequence length="112" mass="12994">MKKSILFLFMAVAFGCESDCITCHPKLKELYNPKNRYYKQHAFLRDCTKCHKSHPTKGEDKCGADCFDCHSREKLINTPIPDHQKLKTCTKCHTSEKLYEELKPGGSWLKLQ</sequence>
<dbReference type="Proteomes" id="UP000272781">
    <property type="component" value="Unassembled WGS sequence"/>
</dbReference>
<dbReference type="InterPro" id="IPR036280">
    <property type="entry name" value="Multihaem_cyt_sf"/>
</dbReference>
<dbReference type="SUPFAM" id="SSF48695">
    <property type="entry name" value="Multiheme cytochromes"/>
    <property type="match status" value="1"/>
</dbReference>
<dbReference type="PROSITE" id="PS51257">
    <property type="entry name" value="PROKAR_LIPOPROTEIN"/>
    <property type="match status" value="1"/>
</dbReference>
<dbReference type="RefSeq" id="WP_235823141.1">
    <property type="nucleotide sequence ID" value="NZ_CP027432.2"/>
</dbReference>
<evidence type="ECO:0008006" key="3">
    <source>
        <dbReference type="Google" id="ProtNLM"/>
    </source>
</evidence>
<protein>
    <recommendedName>
        <fullName evidence="3">Class III cytochrome C family protein</fullName>
    </recommendedName>
</protein>
<name>A0AAJ4RCY5_9BACT</name>
<dbReference type="EMBL" id="RJVK01000001">
    <property type="protein sequence ID" value="ROR40557.1"/>
    <property type="molecule type" value="Genomic_DNA"/>
</dbReference>
<evidence type="ECO:0000313" key="2">
    <source>
        <dbReference type="Proteomes" id="UP000272781"/>
    </source>
</evidence>
<gene>
    <name evidence="1" type="ORF">EDC58_0032</name>
</gene>
<reference evidence="1 2" key="1">
    <citation type="submission" date="2018-11" db="EMBL/GenBank/DDBJ databases">
        <title>Genomic Encyclopedia of Type Strains, Phase IV (KMG-IV): sequencing the most valuable type-strain genomes for metagenomic binning, comparative biology and taxonomic classification.</title>
        <authorList>
            <person name="Goeker M."/>
        </authorList>
    </citation>
    <scope>NUCLEOTIDE SEQUENCE [LARGE SCALE GENOMIC DNA]</scope>
    <source>
        <strain evidence="1 2">DSM 27783</strain>
    </source>
</reference>
<dbReference type="AlphaFoldDB" id="A0AAJ4RCY5"/>
<dbReference type="Gene3D" id="1.10.1130.10">
    <property type="entry name" value="Flavocytochrome C3, Chain A"/>
    <property type="match status" value="1"/>
</dbReference>